<organism evidence="1">
    <name type="scientific">uncultured Curvibacter sp</name>
    <dbReference type="NCBI Taxonomy" id="326294"/>
    <lineage>
        <taxon>Bacteria</taxon>
        <taxon>Pseudomonadati</taxon>
        <taxon>Pseudomonadota</taxon>
        <taxon>Betaproteobacteria</taxon>
        <taxon>Burkholderiales</taxon>
        <taxon>Comamonadaceae</taxon>
        <taxon>Curvibacter</taxon>
        <taxon>environmental samples</taxon>
    </lineage>
</organism>
<accession>A0A060BY33</accession>
<proteinExistence type="predicted"/>
<feature type="non-terminal residue" evidence="1">
    <location>
        <position position="110"/>
    </location>
</feature>
<protein>
    <submittedName>
        <fullName evidence="1">CAZy families GT4 protein</fullName>
    </submittedName>
</protein>
<evidence type="ECO:0000313" key="1">
    <source>
        <dbReference type="EMBL" id="AIA87607.1"/>
    </source>
</evidence>
<dbReference type="EMBL" id="KF120334">
    <property type="protein sequence ID" value="AIA87607.1"/>
    <property type="molecule type" value="Genomic_DNA"/>
</dbReference>
<dbReference type="AlphaFoldDB" id="A0A060BY33"/>
<reference evidence="1" key="1">
    <citation type="journal article" date="2013" name="Environ. Microbiol.">
        <title>Seasonally variable intestinal metagenomes of the red palm weevil (Rhynchophorus ferrugineus).</title>
        <authorList>
            <person name="Jia S."/>
            <person name="Zhang X."/>
            <person name="Zhang G."/>
            <person name="Yin A."/>
            <person name="Zhang S."/>
            <person name="Li F."/>
            <person name="Wang L."/>
            <person name="Zhao D."/>
            <person name="Yun Q."/>
            <person name="Tala"/>
            <person name="Wang J."/>
            <person name="Sun G."/>
            <person name="Baabdullah M."/>
            <person name="Yu X."/>
            <person name="Hu S."/>
            <person name="Al-Mssallem I.S."/>
            <person name="Yu J."/>
        </authorList>
    </citation>
    <scope>NUCLEOTIDE SEQUENCE</scope>
</reference>
<name>A0A060BY33_9BURK</name>
<sequence>MSVRVAVNGKFMTEPVAGIQRYAIELLYELDHIVGDIDIQLVVPEGVDVSPYENIEVVYYGSGSGILWEQYAFGRYLKLSNRIGINLCNTMPLSESDGLIVIHDISYKVN</sequence>